<keyword evidence="3" id="KW-1185">Reference proteome</keyword>
<feature type="compositionally biased region" description="Basic residues" evidence="1">
    <location>
        <begin position="54"/>
        <end position="63"/>
    </location>
</feature>
<dbReference type="Proteomes" id="UP000265520">
    <property type="component" value="Unassembled WGS sequence"/>
</dbReference>
<feature type="non-terminal residue" evidence="2">
    <location>
        <position position="1"/>
    </location>
</feature>
<name>A0A392WAB0_9FABA</name>
<feature type="region of interest" description="Disordered" evidence="1">
    <location>
        <begin position="43"/>
        <end position="63"/>
    </location>
</feature>
<accession>A0A392WAB0</accession>
<organism evidence="2 3">
    <name type="scientific">Trifolium medium</name>
    <dbReference type="NCBI Taxonomy" id="97028"/>
    <lineage>
        <taxon>Eukaryota</taxon>
        <taxon>Viridiplantae</taxon>
        <taxon>Streptophyta</taxon>
        <taxon>Embryophyta</taxon>
        <taxon>Tracheophyta</taxon>
        <taxon>Spermatophyta</taxon>
        <taxon>Magnoliopsida</taxon>
        <taxon>eudicotyledons</taxon>
        <taxon>Gunneridae</taxon>
        <taxon>Pentapetalae</taxon>
        <taxon>rosids</taxon>
        <taxon>fabids</taxon>
        <taxon>Fabales</taxon>
        <taxon>Fabaceae</taxon>
        <taxon>Papilionoideae</taxon>
        <taxon>50 kb inversion clade</taxon>
        <taxon>NPAAA clade</taxon>
        <taxon>Hologalegina</taxon>
        <taxon>IRL clade</taxon>
        <taxon>Trifolieae</taxon>
        <taxon>Trifolium</taxon>
    </lineage>
</organism>
<dbReference type="AlphaFoldDB" id="A0A392WAB0"/>
<proteinExistence type="predicted"/>
<protein>
    <submittedName>
        <fullName evidence="2">Uncharacterized protein</fullName>
    </submittedName>
</protein>
<sequence length="63" mass="7054">VYCIVKCEKNSDCTGCHALVAVAMLRSFGKVYKCWNEVASKKKGQTEVGTVSEKKRKIPKDPY</sequence>
<evidence type="ECO:0000313" key="3">
    <source>
        <dbReference type="Proteomes" id="UP000265520"/>
    </source>
</evidence>
<comment type="caution">
    <text evidence="2">The sequence shown here is derived from an EMBL/GenBank/DDBJ whole genome shotgun (WGS) entry which is preliminary data.</text>
</comment>
<dbReference type="EMBL" id="LXQA011422304">
    <property type="protein sequence ID" value="MCI96719.1"/>
    <property type="molecule type" value="Genomic_DNA"/>
</dbReference>
<evidence type="ECO:0000256" key="1">
    <source>
        <dbReference type="SAM" id="MobiDB-lite"/>
    </source>
</evidence>
<evidence type="ECO:0000313" key="2">
    <source>
        <dbReference type="EMBL" id="MCI96719.1"/>
    </source>
</evidence>
<reference evidence="2 3" key="1">
    <citation type="journal article" date="2018" name="Front. Plant Sci.">
        <title>Red Clover (Trifolium pratense) and Zigzag Clover (T. medium) - A Picture of Genomic Similarities and Differences.</title>
        <authorList>
            <person name="Dluhosova J."/>
            <person name="Istvanek J."/>
            <person name="Nedelnik J."/>
            <person name="Repkova J."/>
        </authorList>
    </citation>
    <scope>NUCLEOTIDE SEQUENCE [LARGE SCALE GENOMIC DNA]</scope>
    <source>
        <strain evidence="3">cv. 10/8</strain>
        <tissue evidence="2">Leaf</tissue>
    </source>
</reference>